<name>A0A2U1TZ93_9GAMM</name>
<feature type="binding site" evidence="14">
    <location>
        <begin position="350"/>
        <end position="351"/>
    </location>
    <ligand>
        <name>ATP</name>
        <dbReference type="ChEBI" id="CHEBI:30616"/>
    </ligand>
</feature>
<evidence type="ECO:0000256" key="1">
    <source>
        <dbReference type="ARBA" id="ARBA00005380"/>
    </source>
</evidence>
<dbReference type="InterPro" id="IPR011611">
    <property type="entry name" value="PfkB_dom"/>
</dbReference>
<comment type="cofactor">
    <cofactor evidence="14">
        <name>Mg(2+)</name>
        <dbReference type="ChEBI" id="CHEBI:18420"/>
    </cofactor>
    <text evidence="14">Requires a divalent cation, most likely magnesium in vivo, as an electrophilic catalyst to aid phosphoryl group transfer. It is the chelate of the metal and the nucleotide that is the actual substrate.</text>
</comment>
<feature type="binding site" evidence="14">
    <location>
        <position position="381"/>
    </location>
    <ligand>
        <name>K(+)</name>
        <dbReference type="ChEBI" id="CHEBI:29103"/>
    </ligand>
</feature>
<keyword evidence="10 14" id="KW-0630">Potassium</keyword>
<dbReference type="GO" id="GO:0004747">
    <property type="term" value="F:ribokinase activity"/>
    <property type="evidence" value="ECO:0007669"/>
    <property type="project" value="UniProtKB-UniRule"/>
</dbReference>
<evidence type="ECO:0000256" key="14">
    <source>
        <dbReference type="HAMAP-Rule" id="MF_01987"/>
    </source>
</evidence>
<comment type="subcellular location">
    <subcellularLocation>
        <location evidence="14">Cytoplasm</location>
    </subcellularLocation>
</comment>
<keyword evidence="8 14" id="KW-0067">ATP-binding</keyword>
<feature type="binding site" evidence="14">
    <location>
        <position position="283"/>
    </location>
    <ligand>
        <name>ATP</name>
        <dbReference type="ChEBI" id="CHEBI:30616"/>
    </ligand>
</feature>
<feature type="active site" description="Proton acceptor" evidence="14">
    <location>
        <position position="351"/>
    </location>
</feature>
<comment type="subunit">
    <text evidence="14">Homodimer.</text>
</comment>
<dbReference type="GO" id="GO:0019303">
    <property type="term" value="P:D-ribose catabolic process"/>
    <property type="evidence" value="ECO:0007669"/>
    <property type="project" value="UniProtKB-UniRule"/>
</dbReference>
<feature type="binding site" evidence="14">
    <location>
        <position position="351"/>
    </location>
    <ligand>
        <name>substrate</name>
    </ligand>
</feature>
<dbReference type="HAMAP" id="MF_01987">
    <property type="entry name" value="Ribokinase"/>
    <property type="match status" value="1"/>
</dbReference>
<comment type="caution">
    <text evidence="14">Lacks conserved residue(s) required for the propagation of feature annotation.</text>
</comment>
<evidence type="ECO:0000259" key="15">
    <source>
        <dbReference type="PROSITE" id="PS51000"/>
    </source>
</evidence>
<evidence type="ECO:0000256" key="12">
    <source>
        <dbReference type="ARBA" id="ARBA00023163"/>
    </source>
</evidence>
<dbReference type="SUPFAM" id="SSF53613">
    <property type="entry name" value="Ribokinase-like"/>
    <property type="match status" value="1"/>
</dbReference>
<dbReference type="PROSITE" id="PS51000">
    <property type="entry name" value="HTH_DEOR_2"/>
    <property type="match status" value="1"/>
</dbReference>
<dbReference type="Pfam" id="PF08220">
    <property type="entry name" value="HTH_DeoR"/>
    <property type="match status" value="1"/>
</dbReference>
<feature type="binding site" evidence="14">
    <location>
        <position position="384"/>
    </location>
    <ligand>
        <name>K(+)</name>
        <dbReference type="ChEBI" id="CHEBI:29103"/>
    </ligand>
</feature>
<dbReference type="Proteomes" id="UP000296159">
    <property type="component" value="Unassembled WGS sequence"/>
</dbReference>
<keyword evidence="14" id="KW-0963">Cytoplasm</keyword>
<sequence length="403" mass="42947">MFLIERRNNILAYLDKKERAGVDYLADMFSVSKETIRSDLNALARLNLVQRCHGGAIIIRRSLQSKLIADTGGDFEVLLTQLKSQQRNKNQPKKGNKMQGKVCILGSFNVDIVAKVARFPKGGESLLALGSTLGPGGKGANQAMAASRAGAKVHFVAKVGKDQFSQFAYDHLSSSEILSFKLYQSDSEPTGNAIIYVSQQDGENMIAIYPGANKTITDDEVAAITPELADSNVLLLQLENNFAATLNAMKLAKTLNSKVVLNPAPYSHDALNCLEYVDVITPNETEASLLSGIEVRDLASAKQAAQKIVALGAARVIITMGAHGALILDDGQFRHIPAFPALSVDTTGAGDAFNGAFAAAIAGGQSIAQAATYAAAFASLAVEREGASNMPRHQQVMARLAQR</sequence>
<comment type="similarity">
    <text evidence="14">Belongs to the carbohydrate kinase PfkB family. Ribokinase subfamily.</text>
</comment>
<evidence type="ECO:0000256" key="2">
    <source>
        <dbReference type="ARBA" id="ARBA00012035"/>
    </source>
</evidence>
<evidence type="ECO:0000256" key="10">
    <source>
        <dbReference type="ARBA" id="ARBA00022958"/>
    </source>
</evidence>
<dbReference type="InterPro" id="IPR029056">
    <property type="entry name" value="Ribokinase-like"/>
</dbReference>
<dbReference type="SMART" id="SM00420">
    <property type="entry name" value="HTH_DEOR"/>
    <property type="match status" value="1"/>
</dbReference>
<comment type="activity regulation">
    <text evidence="14">Activated by a monovalent cation that binds near, but not in, the active site. The most likely occupant of the site in vivo is potassium. Ion binding induces a conformational change that may alter substrate affinity.</text>
</comment>
<evidence type="ECO:0000256" key="8">
    <source>
        <dbReference type="ARBA" id="ARBA00022840"/>
    </source>
</evidence>
<dbReference type="PROSITE" id="PS00584">
    <property type="entry name" value="PFKB_KINASES_2"/>
    <property type="match status" value="1"/>
</dbReference>
<dbReference type="FunFam" id="3.40.1190.20:FF:000019">
    <property type="entry name" value="Ribokinase"/>
    <property type="match status" value="1"/>
</dbReference>
<feature type="binding site" evidence="14">
    <location>
        <position position="386"/>
    </location>
    <ligand>
        <name>K(+)</name>
        <dbReference type="ChEBI" id="CHEBI:29103"/>
    </ligand>
</feature>
<dbReference type="CDD" id="cd01174">
    <property type="entry name" value="ribokinase"/>
    <property type="match status" value="1"/>
</dbReference>
<dbReference type="InterPro" id="IPR011877">
    <property type="entry name" value="Ribokinase"/>
</dbReference>
<keyword evidence="11" id="KW-0805">Transcription regulation</keyword>
<comment type="catalytic activity">
    <reaction evidence="14">
        <text>D-ribose + ATP = D-ribose 5-phosphate + ADP + H(+)</text>
        <dbReference type="Rhea" id="RHEA:13697"/>
        <dbReference type="ChEBI" id="CHEBI:15378"/>
        <dbReference type="ChEBI" id="CHEBI:30616"/>
        <dbReference type="ChEBI" id="CHEBI:47013"/>
        <dbReference type="ChEBI" id="CHEBI:78346"/>
        <dbReference type="ChEBI" id="CHEBI:456216"/>
        <dbReference type="EC" id="2.7.1.15"/>
    </reaction>
</comment>
<feature type="binding site" evidence="14">
    <location>
        <position position="347"/>
    </location>
    <ligand>
        <name>K(+)</name>
        <dbReference type="ChEBI" id="CHEBI:29103"/>
    </ligand>
</feature>
<dbReference type="PANTHER" id="PTHR10584">
    <property type="entry name" value="SUGAR KINASE"/>
    <property type="match status" value="1"/>
</dbReference>
<dbReference type="GO" id="GO:0005829">
    <property type="term" value="C:cytosol"/>
    <property type="evidence" value="ECO:0007669"/>
    <property type="project" value="TreeGrafter"/>
</dbReference>
<dbReference type="InterPro" id="IPR002139">
    <property type="entry name" value="Ribo/fructo_kinase"/>
</dbReference>
<organism evidence="16 17">
    <name type="scientific">Brenneria corticis</name>
    <dbReference type="NCBI Taxonomy" id="2173106"/>
    <lineage>
        <taxon>Bacteria</taxon>
        <taxon>Pseudomonadati</taxon>
        <taxon>Pseudomonadota</taxon>
        <taxon>Gammaproteobacteria</taxon>
        <taxon>Enterobacterales</taxon>
        <taxon>Pectobacteriaceae</taxon>
        <taxon>Brenneria</taxon>
    </lineage>
</organism>
<feature type="binding site" evidence="14">
    <location>
        <position position="345"/>
    </location>
    <ligand>
        <name>K(+)</name>
        <dbReference type="ChEBI" id="CHEBI:29103"/>
    </ligand>
</feature>
<dbReference type="Pfam" id="PF00294">
    <property type="entry name" value="PfkB"/>
    <property type="match status" value="1"/>
</dbReference>
<reference evidence="16 17" key="1">
    <citation type="submission" date="2018-04" db="EMBL/GenBank/DDBJ databases">
        <title>Brenneria corticis sp.nov.</title>
        <authorList>
            <person name="Li Y."/>
        </authorList>
    </citation>
    <scope>NUCLEOTIDE SEQUENCE [LARGE SCALE GENOMIC DNA]</scope>
    <source>
        <strain evidence="16 17">CFCC 11842</strain>
    </source>
</reference>
<dbReference type="PRINTS" id="PR00037">
    <property type="entry name" value="HTHLACR"/>
</dbReference>
<keyword evidence="5 14" id="KW-0479">Metal-binding</keyword>
<dbReference type="EMBL" id="QDKH01000013">
    <property type="protein sequence ID" value="PWC14735.1"/>
    <property type="molecule type" value="Genomic_DNA"/>
</dbReference>
<dbReference type="RefSeq" id="WP_136166840.1">
    <property type="nucleotide sequence ID" value="NZ_KZ819080.1"/>
</dbReference>
<feature type="binding site" evidence="14">
    <location>
        <begin position="319"/>
        <end position="324"/>
    </location>
    <ligand>
        <name>ATP</name>
        <dbReference type="ChEBI" id="CHEBI:30616"/>
    </ligand>
</feature>
<evidence type="ECO:0000313" key="17">
    <source>
        <dbReference type="Proteomes" id="UP000296159"/>
    </source>
</evidence>
<dbReference type="UniPathway" id="UPA00916">
    <property type="reaction ID" value="UER00889"/>
</dbReference>
<evidence type="ECO:0000256" key="13">
    <source>
        <dbReference type="ARBA" id="ARBA00023277"/>
    </source>
</evidence>
<keyword evidence="4 14" id="KW-0808">Transferase</keyword>
<comment type="pathway">
    <text evidence="14">Carbohydrate metabolism; D-ribose degradation; D-ribose 5-phosphate from beta-D-ribopyranose: step 2/2.</text>
</comment>
<keyword evidence="12" id="KW-0804">Transcription</keyword>
<dbReference type="InterPro" id="IPR036390">
    <property type="entry name" value="WH_DNA-bd_sf"/>
</dbReference>
<dbReference type="EC" id="2.7.1.15" evidence="2 14"/>
<evidence type="ECO:0000256" key="5">
    <source>
        <dbReference type="ARBA" id="ARBA00022723"/>
    </source>
</evidence>
<keyword evidence="13 14" id="KW-0119">Carbohydrate metabolism</keyword>
<dbReference type="SUPFAM" id="SSF46785">
    <property type="entry name" value="Winged helix' DNA-binding domain"/>
    <property type="match status" value="1"/>
</dbReference>
<dbReference type="AlphaFoldDB" id="A0A2U1TZ93"/>
<dbReference type="NCBIfam" id="TIGR02152">
    <property type="entry name" value="D_ribokin_bact"/>
    <property type="match status" value="1"/>
</dbReference>
<dbReference type="InterPro" id="IPR036388">
    <property type="entry name" value="WH-like_DNA-bd_sf"/>
</dbReference>
<evidence type="ECO:0000256" key="4">
    <source>
        <dbReference type="ARBA" id="ARBA00022679"/>
    </source>
</evidence>
<protein>
    <recommendedName>
        <fullName evidence="3 14">Ribokinase</fullName>
        <shortName evidence="14">RK</shortName>
        <ecNumber evidence="2 14">2.7.1.15</ecNumber>
    </recommendedName>
</protein>
<evidence type="ECO:0000256" key="6">
    <source>
        <dbReference type="ARBA" id="ARBA00022741"/>
    </source>
</evidence>
<keyword evidence="7 14" id="KW-0418">Kinase</keyword>
<dbReference type="Gene3D" id="1.10.10.10">
    <property type="entry name" value="Winged helix-like DNA-binding domain superfamily/Winged helix DNA-binding domain"/>
    <property type="match status" value="1"/>
</dbReference>
<evidence type="ECO:0000256" key="7">
    <source>
        <dbReference type="ARBA" id="ARBA00022777"/>
    </source>
</evidence>
<dbReference type="PANTHER" id="PTHR10584:SF166">
    <property type="entry name" value="RIBOKINASE"/>
    <property type="match status" value="1"/>
</dbReference>
<evidence type="ECO:0000256" key="3">
    <source>
        <dbReference type="ARBA" id="ARBA00016943"/>
    </source>
</evidence>
<dbReference type="GO" id="GO:0046872">
    <property type="term" value="F:metal ion binding"/>
    <property type="evidence" value="ECO:0007669"/>
    <property type="project" value="UniProtKB-KW"/>
</dbReference>
<dbReference type="GO" id="GO:0003700">
    <property type="term" value="F:DNA-binding transcription factor activity"/>
    <property type="evidence" value="ECO:0007669"/>
    <property type="project" value="InterPro"/>
</dbReference>
<feature type="binding site" evidence="14">
    <location>
        <position position="239"/>
    </location>
    <ligand>
        <name>substrate</name>
    </ligand>
</feature>
<feature type="domain" description="HTH deoR-type" evidence="15">
    <location>
        <begin position="3"/>
        <end position="58"/>
    </location>
</feature>
<evidence type="ECO:0000256" key="11">
    <source>
        <dbReference type="ARBA" id="ARBA00023015"/>
    </source>
</evidence>
<keyword evidence="9 14" id="KW-0460">Magnesium</keyword>
<accession>A0A2U1TZ93</accession>
<comment type="function">
    <text evidence="14">Catalyzes the phosphorylation of ribose at O-5 in a reaction requiring ATP and magnesium. The resulting D-ribose-5-phosphate can then be used either for sythesis of nucleotides, histidine, and tryptophan, or as a component of the pentose phosphate pathway.</text>
</comment>
<feature type="binding site" evidence="14">
    <location>
        <begin position="109"/>
        <end position="111"/>
    </location>
    <ligand>
        <name>substrate</name>
    </ligand>
</feature>
<dbReference type="InterPro" id="IPR001034">
    <property type="entry name" value="DeoR_HTH"/>
</dbReference>
<feature type="binding site" evidence="14">
    <location>
        <begin position="137"/>
        <end position="141"/>
    </location>
    <ligand>
        <name>substrate</name>
    </ligand>
</feature>
<keyword evidence="17" id="KW-1185">Reference proteome</keyword>
<comment type="similarity">
    <text evidence="1">Belongs to the carbohydrate kinase pfkB family.</text>
</comment>
<gene>
    <name evidence="14 16" type="primary">rbsK</name>
    <name evidence="16" type="ORF">DDT56_12885</name>
</gene>
<dbReference type="InterPro" id="IPR002173">
    <property type="entry name" value="Carboh/pur_kinase_PfkB_CS"/>
</dbReference>
<keyword evidence="6 14" id="KW-0547">Nucleotide-binding</keyword>
<dbReference type="Gene3D" id="3.40.1190.20">
    <property type="match status" value="1"/>
</dbReference>
<dbReference type="PRINTS" id="PR00990">
    <property type="entry name" value="RIBOKINASE"/>
</dbReference>
<dbReference type="GO" id="GO:0005524">
    <property type="term" value="F:ATP binding"/>
    <property type="evidence" value="ECO:0007669"/>
    <property type="project" value="UniProtKB-UniRule"/>
</dbReference>
<evidence type="ECO:0000256" key="9">
    <source>
        <dbReference type="ARBA" id="ARBA00022842"/>
    </source>
</evidence>
<comment type="caution">
    <text evidence="16">The sequence shown here is derived from an EMBL/GenBank/DDBJ whole genome shotgun (WGS) entry which is preliminary data.</text>
</comment>
<proteinExistence type="inferred from homology"/>
<evidence type="ECO:0000313" key="16">
    <source>
        <dbReference type="EMBL" id="PWC14735.1"/>
    </source>
</evidence>